<evidence type="ECO:0000256" key="7">
    <source>
        <dbReference type="ARBA" id="ARBA00048335"/>
    </source>
</evidence>
<accession>A0A9W8DMY7</accession>
<evidence type="ECO:0000256" key="2">
    <source>
        <dbReference type="ARBA" id="ARBA00022490"/>
    </source>
</evidence>
<comment type="catalytic activity">
    <reaction evidence="8">
        <text>N-terminal L-methionyl-L-phenylalanyl-[protein] + acetyl-CoA = N-terminal N(alpha)-acetyl-L-methionyl-L-phenylalanyl-[protein] + CoA + H(+)</text>
        <dbReference type="Rhea" id="RHEA:50528"/>
        <dbReference type="Rhea" id="RHEA-COMP:12715"/>
        <dbReference type="Rhea" id="RHEA-COMP:12716"/>
        <dbReference type="ChEBI" id="CHEBI:15378"/>
        <dbReference type="ChEBI" id="CHEBI:57287"/>
        <dbReference type="ChEBI" id="CHEBI:57288"/>
        <dbReference type="ChEBI" id="CHEBI:133382"/>
        <dbReference type="ChEBI" id="CHEBI:133383"/>
        <dbReference type="EC" id="2.3.1.258"/>
    </reaction>
</comment>
<comment type="catalytic activity">
    <reaction evidence="12">
        <text>N-terminal L-methionyl-L-leucyl-[protein] + acetyl-CoA = N-terminal N(alpha)-acetyl-L-methionyl-L-leucyl-[protein] + CoA + H(+)</text>
        <dbReference type="Rhea" id="RHEA:50520"/>
        <dbReference type="Rhea" id="RHEA-COMP:12711"/>
        <dbReference type="Rhea" id="RHEA-COMP:12712"/>
        <dbReference type="ChEBI" id="CHEBI:15378"/>
        <dbReference type="ChEBI" id="CHEBI:57287"/>
        <dbReference type="ChEBI" id="CHEBI:57288"/>
        <dbReference type="ChEBI" id="CHEBI:133377"/>
        <dbReference type="ChEBI" id="CHEBI:133378"/>
        <dbReference type="EC" id="2.3.1.258"/>
    </reaction>
</comment>
<keyword evidence="4 15" id="KW-0012">Acyltransferase</keyword>
<protein>
    <recommendedName>
        <fullName evidence="5">N-terminal methionine N(alpha)-acetyltransferase NatE</fullName>
        <ecNumber evidence="5">2.3.1.258</ecNumber>
    </recommendedName>
</protein>
<dbReference type="EC" id="2.3.1.258" evidence="5"/>
<proteinExistence type="predicted"/>
<dbReference type="InterPro" id="IPR051556">
    <property type="entry name" value="N-term/lysine_N-AcTrnsfr"/>
</dbReference>
<evidence type="ECO:0000259" key="14">
    <source>
        <dbReference type="PROSITE" id="PS51186"/>
    </source>
</evidence>
<evidence type="ECO:0000256" key="6">
    <source>
        <dbReference type="ARBA" id="ARBA00048251"/>
    </source>
</evidence>
<keyword evidence="16" id="KW-1185">Reference proteome</keyword>
<dbReference type="OrthoDB" id="47374at2759"/>
<organism evidence="15 16">
    <name type="scientific">Tieghemiomyces parasiticus</name>
    <dbReference type="NCBI Taxonomy" id="78921"/>
    <lineage>
        <taxon>Eukaryota</taxon>
        <taxon>Fungi</taxon>
        <taxon>Fungi incertae sedis</taxon>
        <taxon>Zoopagomycota</taxon>
        <taxon>Kickxellomycotina</taxon>
        <taxon>Dimargaritomycetes</taxon>
        <taxon>Dimargaritales</taxon>
        <taxon>Dimargaritaceae</taxon>
        <taxon>Tieghemiomyces</taxon>
    </lineage>
</organism>
<dbReference type="GO" id="GO:0120518">
    <property type="term" value="F:protein N-terminal-methionine acetyltransferase activity"/>
    <property type="evidence" value="ECO:0007669"/>
    <property type="project" value="UniProtKB-EC"/>
</dbReference>
<keyword evidence="3 15" id="KW-0808">Transferase</keyword>
<evidence type="ECO:0000256" key="9">
    <source>
        <dbReference type="ARBA" id="ARBA00048618"/>
    </source>
</evidence>
<dbReference type="GO" id="GO:0007064">
    <property type="term" value="P:mitotic sister chromatid cohesion"/>
    <property type="evidence" value="ECO:0007669"/>
    <property type="project" value="TreeGrafter"/>
</dbReference>
<reference evidence="15" key="1">
    <citation type="submission" date="2022-07" db="EMBL/GenBank/DDBJ databases">
        <title>Phylogenomic reconstructions and comparative analyses of Kickxellomycotina fungi.</title>
        <authorList>
            <person name="Reynolds N.K."/>
            <person name="Stajich J.E."/>
            <person name="Barry K."/>
            <person name="Grigoriev I.V."/>
            <person name="Crous P."/>
            <person name="Smith M.E."/>
        </authorList>
    </citation>
    <scope>NUCLEOTIDE SEQUENCE</scope>
    <source>
        <strain evidence="15">RSA 861</strain>
    </source>
</reference>
<comment type="catalytic activity">
    <reaction evidence="13">
        <text>N-terminal L-methionyl-L-threonyl-[protein] + acetyl-CoA = N-terminal N(alpha)-acetyl-L-methionyl-L-threonyl-[protein] + CoA + H(+)</text>
        <dbReference type="Rhea" id="RHEA:50576"/>
        <dbReference type="Rhea" id="RHEA-COMP:12732"/>
        <dbReference type="Rhea" id="RHEA-COMP:12733"/>
        <dbReference type="ChEBI" id="CHEBI:15378"/>
        <dbReference type="ChEBI" id="CHEBI:57287"/>
        <dbReference type="ChEBI" id="CHEBI:57288"/>
        <dbReference type="ChEBI" id="CHEBI:133404"/>
        <dbReference type="ChEBI" id="CHEBI:133405"/>
        <dbReference type="EC" id="2.3.1.258"/>
    </reaction>
</comment>
<comment type="catalytic activity">
    <reaction evidence="11">
        <text>N-terminal L-methionyl-L-alanyl-[protein] + acetyl-CoA = N-terminal N(alpha)-acetyl-L-methionyl-L-alanyl-[protein] + CoA + H(+)</text>
        <dbReference type="Rhea" id="RHEA:50564"/>
        <dbReference type="Rhea" id="RHEA-COMP:12726"/>
        <dbReference type="Rhea" id="RHEA-COMP:12727"/>
        <dbReference type="ChEBI" id="CHEBI:15378"/>
        <dbReference type="ChEBI" id="CHEBI:57287"/>
        <dbReference type="ChEBI" id="CHEBI:57288"/>
        <dbReference type="ChEBI" id="CHEBI:133398"/>
        <dbReference type="ChEBI" id="CHEBI:133399"/>
        <dbReference type="EC" id="2.3.1.258"/>
    </reaction>
</comment>
<dbReference type="AlphaFoldDB" id="A0A9W8DMY7"/>
<comment type="catalytic activity">
    <reaction evidence="10">
        <text>N-terminal L-methionyl-L-valyl-[protein] + acetyl-CoA = N-terminal N(alpha)-acetyl-L-methionyl-L-valyl-[protein] + CoA + H(+)</text>
        <dbReference type="Rhea" id="RHEA:50572"/>
        <dbReference type="Rhea" id="RHEA-COMP:12730"/>
        <dbReference type="Rhea" id="RHEA-COMP:12731"/>
        <dbReference type="ChEBI" id="CHEBI:15378"/>
        <dbReference type="ChEBI" id="CHEBI:57287"/>
        <dbReference type="ChEBI" id="CHEBI:57288"/>
        <dbReference type="ChEBI" id="CHEBI:133402"/>
        <dbReference type="ChEBI" id="CHEBI:133403"/>
        <dbReference type="EC" id="2.3.1.258"/>
    </reaction>
</comment>
<evidence type="ECO:0000256" key="12">
    <source>
        <dbReference type="ARBA" id="ARBA00049103"/>
    </source>
</evidence>
<evidence type="ECO:0000256" key="11">
    <source>
        <dbReference type="ARBA" id="ARBA00049002"/>
    </source>
</evidence>
<dbReference type="SUPFAM" id="SSF55729">
    <property type="entry name" value="Acyl-CoA N-acyltransferases (Nat)"/>
    <property type="match status" value="1"/>
</dbReference>
<keyword evidence="2" id="KW-0963">Cytoplasm</keyword>
<dbReference type="FunFam" id="3.40.630.30:FF:000078">
    <property type="entry name" value="N-alpha-acetyltransferase 50"/>
    <property type="match status" value="1"/>
</dbReference>
<dbReference type="InterPro" id="IPR000182">
    <property type="entry name" value="GNAT_dom"/>
</dbReference>
<evidence type="ECO:0000256" key="1">
    <source>
        <dbReference type="ARBA" id="ARBA00004496"/>
    </source>
</evidence>
<dbReference type="PANTHER" id="PTHR42919">
    <property type="entry name" value="N-ALPHA-ACETYLTRANSFERASE"/>
    <property type="match status" value="1"/>
</dbReference>
<evidence type="ECO:0000313" key="16">
    <source>
        <dbReference type="Proteomes" id="UP001150569"/>
    </source>
</evidence>
<dbReference type="Proteomes" id="UP001150569">
    <property type="component" value="Unassembled WGS sequence"/>
</dbReference>
<evidence type="ECO:0000313" key="15">
    <source>
        <dbReference type="EMBL" id="KAJ1911104.1"/>
    </source>
</evidence>
<dbReference type="EMBL" id="JANBPT010000968">
    <property type="protein sequence ID" value="KAJ1911104.1"/>
    <property type="molecule type" value="Genomic_DNA"/>
</dbReference>
<dbReference type="Pfam" id="PF00583">
    <property type="entry name" value="Acetyltransf_1"/>
    <property type="match status" value="1"/>
</dbReference>
<evidence type="ECO:0000256" key="3">
    <source>
        <dbReference type="ARBA" id="ARBA00022679"/>
    </source>
</evidence>
<dbReference type="PANTHER" id="PTHR42919:SF8">
    <property type="entry name" value="N-ALPHA-ACETYLTRANSFERASE 50"/>
    <property type="match status" value="1"/>
</dbReference>
<evidence type="ECO:0000256" key="8">
    <source>
        <dbReference type="ARBA" id="ARBA00048490"/>
    </source>
</evidence>
<comment type="caution">
    <text evidence="15">The sequence shown here is derived from an EMBL/GenBank/DDBJ whole genome shotgun (WGS) entry which is preliminary data.</text>
</comment>
<name>A0A9W8DMY7_9FUNG</name>
<evidence type="ECO:0000256" key="13">
    <source>
        <dbReference type="ARBA" id="ARBA00049454"/>
    </source>
</evidence>
<sequence>MADLIDSAMDDTATDCEHAEPAPRCAIELVPVTSDNLDKVRRINTVLFPVRYSDRFYTNLLTVGEFAQLAVVDGRCVGVVGCQPEASVADQALADQVYIMTLGVLAPYRRLGIGRHLLRHVLAHAEALNRAASDPGRRLRRVYLHVQVSNDEALHFYQAHGFVIASEVPNYYNRIEPTSAYLLVRSLLPENGSPPVTPA</sequence>
<dbReference type="CDD" id="cd04301">
    <property type="entry name" value="NAT_SF"/>
    <property type="match status" value="1"/>
</dbReference>
<comment type="catalytic activity">
    <reaction evidence="9">
        <text>N-terminal L-methionyl-L-lysyl-[protein] + acetyl-CoA = N-terminal N(alpha)-acetyl-L-methionyl-L-lysyl-[protein] + CoA + H(+)</text>
        <dbReference type="Rhea" id="RHEA:50580"/>
        <dbReference type="Rhea" id="RHEA-COMP:12734"/>
        <dbReference type="Rhea" id="RHEA-COMP:12735"/>
        <dbReference type="ChEBI" id="CHEBI:15378"/>
        <dbReference type="ChEBI" id="CHEBI:57287"/>
        <dbReference type="ChEBI" id="CHEBI:57288"/>
        <dbReference type="ChEBI" id="CHEBI:133406"/>
        <dbReference type="ChEBI" id="CHEBI:133407"/>
        <dbReference type="EC" id="2.3.1.258"/>
    </reaction>
</comment>
<dbReference type="Gene3D" id="3.40.630.30">
    <property type="match status" value="1"/>
</dbReference>
<dbReference type="GO" id="GO:0031415">
    <property type="term" value="C:NatA complex"/>
    <property type="evidence" value="ECO:0007669"/>
    <property type="project" value="TreeGrafter"/>
</dbReference>
<evidence type="ECO:0000256" key="10">
    <source>
        <dbReference type="ARBA" id="ARBA00048799"/>
    </source>
</evidence>
<feature type="domain" description="N-acetyltransferase" evidence="14">
    <location>
        <begin position="27"/>
        <end position="188"/>
    </location>
</feature>
<dbReference type="InterPro" id="IPR016181">
    <property type="entry name" value="Acyl_CoA_acyltransferase"/>
</dbReference>
<comment type="catalytic activity">
    <reaction evidence="6">
        <text>N-terminal L-methionyl-L-seryl-[protein] + acetyl-CoA = N-terminal N(alpha)-acetyl-L-methionyl-L-seryl-[protein] + CoA + H(+)</text>
        <dbReference type="Rhea" id="RHEA:50568"/>
        <dbReference type="Rhea" id="RHEA-COMP:12728"/>
        <dbReference type="Rhea" id="RHEA-COMP:12729"/>
        <dbReference type="ChEBI" id="CHEBI:15378"/>
        <dbReference type="ChEBI" id="CHEBI:57287"/>
        <dbReference type="ChEBI" id="CHEBI:57288"/>
        <dbReference type="ChEBI" id="CHEBI:133400"/>
        <dbReference type="ChEBI" id="CHEBI:133401"/>
        <dbReference type="EC" id="2.3.1.258"/>
    </reaction>
</comment>
<dbReference type="PROSITE" id="PS51186">
    <property type="entry name" value="GNAT"/>
    <property type="match status" value="1"/>
</dbReference>
<comment type="catalytic activity">
    <reaction evidence="7">
        <text>N-terminal L-methionyl-L-tyrosyl-[protein] + acetyl-CoA = N-terminal N(alpha)-acetyl-L-methionyl-L-tyrosyl-[protein] + CoA + H(+)</text>
        <dbReference type="Rhea" id="RHEA:50532"/>
        <dbReference type="Rhea" id="RHEA-COMP:12717"/>
        <dbReference type="Rhea" id="RHEA-COMP:12718"/>
        <dbReference type="ChEBI" id="CHEBI:15378"/>
        <dbReference type="ChEBI" id="CHEBI:57287"/>
        <dbReference type="ChEBI" id="CHEBI:57288"/>
        <dbReference type="ChEBI" id="CHEBI:133384"/>
        <dbReference type="ChEBI" id="CHEBI:133385"/>
        <dbReference type="EC" id="2.3.1.258"/>
    </reaction>
</comment>
<gene>
    <name evidence="15" type="primary">NAT5_1</name>
    <name evidence="15" type="ORF">IWQ60_010300</name>
</gene>
<evidence type="ECO:0000256" key="5">
    <source>
        <dbReference type="ARBA" id="ARBA00039121"/>
    </source>
</evidence>
<comment type="subcellular location">
    <subcellularLocation>
        <location evidence="1">Cytoplasm</location>
    </subcellularLocation>
</comment>
<evidence type="ECO:0000256" key="4">
    <source>
        <dbReference type="ARBA" id="ARBA00023315"/>
    </source>
</evidence>